<dbReference type="GO" id="GO:0030686">
    <property type="term" value="C:90S preribosome"/>
    <property type="evidence" value="ECO:0007669"/>
    <property type="project" value="TreeGrafter"/>
</dbReference>
<keyword evidence="12" id="KW-1185">Reference proteome</keyword>
<dbReference type="Pfam" id="PF06102">
    <property type="entry name" value="RRP36"/>
    <property type="match status" value="1"/>
</dbReference>
<protein>
    <recommendedName>
        <fullName evidence="9">rRNA biogenesis protein RRP36</fullName>
    </recommendedName>
</protein>
<feature type="compositionally biased region" description="Acidic residues" evidence="10">
    <location>
        <begin position="61"/>
        <end position="79"/>
    </location>
</feature>
<keyword evidence="4 9" id="KW-0698">rRNA processing</keyword>
<reference evidence="11 12" key="1">
    <citation type="submission" date="2021-12" db="EMBL/GenBank/DDBJ databases">
        <title>High titer production of polyol ester of fatty acids by Rhodotorula paludigena BS15 towards product separation-free biomass refinery.</title>
        <authorList>
            <person name="Mano J."/>
            <person name="Ono H."/>
            <person name="Tanaka T."/>
            <person name="Naito K."/>
            <person name="Sushida H."/>
            <person name="Ike M."/>
            <person name="Tokuyasu K."/>
            <person name="Kitaoka M."/>
        </authorList>
    </citation>
    <scope>NUCLEOTIDE SEQUENCE [LARGE SCALE GENOMIC DNA]</scope>
    <source>
        <strain evidence="11 12">BS15</strain>
    </source>
</reference>
<proteinExistence type="inferred from homology"/>
<feature type="compositionally biased region" description="Acidic residues" evidence="10">
    <location>
        <begin position="30"/>
        <end position="44"/>
    </location>
</feature>
<comment type="function">
    <text evidence="8 9">Component of the 90S pre-ribosome involved in the maturation of rRNAs. Required for early cleavages of the pre-RNAs in the 40S ribosomal subunit maturation pathway.</text>
</comment>
<feature type="region of interest" description="Disordered" evidence="10">
    <location>
        <begin position="141"/>
        <end position="224"/>
    </location>
</feature>
<dbReference type="Proteomes" id="UP001342314">
    <property type="component" value="Unassembled WGS sequence"/>
</dbReference>
<evidence type="ECO:0000256" key="4">
    <source>
        <dbReference type="ARBA" id="ARBA00022552"/>
    </source>
</evidence>
<comment type="caution">
    <text evidence="11">The sequence shown here is derived from an EMBL/GenBank/DDBJ whole genome shotgun (WGS) entry which is preliminary data.</text>
</comment>
<evidence type="ECO:0000256" key="7">
    <source>
        <dbReference type="ARBA" id="ARBA00023274"/>
    </source>
</evidence>
<sequence length="375" mass="42185">MPAGILKNRTAPSASRKAAPPPAVPSSGSPDEDDFEDSEEDEWEQERQRAGPSSARALAQDNDEDDDEMYEQEGDEDADGVAAYESDQGEMMDDDDDPEEALGKRAARSSMSRFRINADFLVSLRSELAEIPFTSLLKAQKQLKQGGKNKGKGRAAEQDDDEDEGSGARSGKGKKGGKGAKGRRGRAEIESRSNKHAPTEMSTKKPVSRLRQVVESQSALKARDPRFDALSGSVNPALFKQSYGFLADQQRAELDTMRKTVAAAKRDRKVSQDERDRLEDALRRMENREVTRRNKEREQEAMRQWKKEEKDKQAQGKKAFYLKESERKKLYLKAKFDELSTDKRKLHKAMDKKRKKTAQKEKKAMPNTRPGTGRG</sequence>
<feature type="compositionally biased region" description="Basic residues" evidence="10">
    <location>
        <begin position="171"/>
        <end position="184"/>
    </location>
</feature>
<keyword evidence="3 9" id="KW-0690">Ribosome biogenesis</keyword>
<feature type="region of interest" description="Disordered" evidence="10">
    <location>
        <begin position="286"/>
        <end position="320"/>
    </location>
</feature>
<keyword evidence="7 9" id="KW-0687">Ribonucleoprotein</keyword>
<feature type="compositionally biased region" description="Basic and acidic residues" evidence="10">
    <location>
        <begin position="286"/>
        <end position="314"/>
    </location>
</feature>
<dbReference type="EMBL" id="BQKY01000014">
    <property type="protein sequence ID" value="GJN93505.1"/>
    <property type="molecule type" value="Genomic_DNA"/>
</dbReference>
<dbReference type="AlphaFoldDB" id="A0AAV5GUC7"/>
<keyword evidence="5" id="KW-0175">Coiled coil</keyword>
<name>A0AAV5GUC7_9BASI</name>
<dbReference type="GO" id="GO:0000462">
    <property type="term" value="P:maturation of SSU-rRNA from tricistronic rRNA transcript (SSU-rRNA, 5.8S rRNA, LSU-rRNA)"/>
    <property type="evidence" value="ECO:0007669"/>
    <property type="project" value="TreeGrafter"/>
</dbReference>
<evidence type="ECO:0000313" key="11">
    <source>
        <dbReference type="EMBL" id="GJN93505.1"/>
    </source>
</evidence>
<evidence type="ECO:0000313" key="12">
    <source>
        <dbReference type="Proteomes" id="UP001342314"/>
    </source>
</evidence>
<feature type="compositionally biased region" description="Basic residues" evidence="10">
    <location>
        <begin position="344"/>
        <end position="357"/>
    </location>
</feature>
<organism evidence="11 12">
    <name type="scientific">Rhodotorula paludigena</name>
    <dbReference type="NCBI Taxonomy" id="86838"/>
    <lineage>
        <taxon>Eukaryota</taxon>
        <taxon>Fungi</taxon>
        <taxon>Dikarya</taxon>
        <taxon>Basidiomycota</taxon>
        <taxon>Pucciniomycotina</taxon>
        <taxon>Microbotryomycetes</taxon>
        <taxon>Sporidiobolales</taxon>
        <taxon>Sporidiobolaceae</taxon>
        <taxon>Rhodotorula</taxon>
    </lineage>
</organism>
<evidence type="ECO:0000256" key="1">
    <source>
        <dbReference type="ARBA" id="ARBA00004604"/>
    </source>
</evidence>
<keyword evidence="6 9" id="KW-0539">Nucleus</keyword>
<dbReference type="InterPro" id="IPR009292">
    <property type="entry name" value="RRP36"/>
</dbReference>
<evidence type="ECO:0000256" key="10">
    <source>
        <dbReference type="SAM" id="MobiDB-lite"/>
    </source>
</evidence>
<evidence type="ECO:0000256" key="2">
    <source>
        <dbReference type="ARBA" id="ARBA00009418"/>
    </source>
</evidence>
<dbReference type="PANTHER" id="PTHR21738">
    <property type="entry name" value="RIBOSOMAL RNA PROCESSING PROTEIN 36 HOMOLOG"/>
    <property type="match status" value="1"/>
</dbReference>
<feature type="compositionally biased region" description="Acidic residues" evidence="10">
    <location>
        <begin position="87"/>
        <end position="100"/>
    </location>
</feature>
<evidence type="ECO:0000256" key="6">
    <source>
        <dbReference type="ARBA" id="ARBA00023242"/>
    </source>
</evidence>
<accession>A0AAV5GUC7</accession>
<evidence type="ECO:0000256" key="3">
    <source>
        <dbReference type="ARBA" id="ARBA00022517"/>
    </source>
</evidence>
<comment type="subcellular location">
    <subcellularLocation>
        <location evidence="1 9">Nucleus</location>
        <location evidence="1 9">Nucleolus</location>
    </subcellularLocation>
</comment>
<gene>
    <name evidence="11" type="ORF">Rhopal_006562-T1</name>
</gene>
<comment type="subunit">
    <text evidence="9">Associates with 90S and pre-40S pre-ribosomal particles.</text>
</comment>
<evidence type="ECO:0000256" key="5">
    <source>
        <dbReference type="ARBA" id="ARBA00023054"/>
    </source>
</evidence>
<dbReference type="GO" id="GO:0005730">
    <property type="term" value="C:nucleolus"/>
    <property type="evidence" value="ECO:0007669"/>
    <property type="project" value="UniProtKB-SubCell"/>
</dbReference>
<evidence type="ECO:0000256" key="8">
    <source>
        <dbReference type="ARBA" id="ARBA00025053"/>
    </source>
</evidence>
<feature type="region of interest" description="Disordered" evidence="10">
    <location>
        <begin position="341"/>
        <end position="375"/>
    </location>
</feature>
<feature type="region of interest" description="Disordered" evidence="10">
    <location>
        <begin position="1"/>
        <end position="110"/>
    </location>
</feature>
<comment type="similarity">
    <text evidence="2 9">Belongs to the RRP36 family.</text>
</comment>
<evidence type="ECO:0000256" key="9">
    <source>
        <dbReference type="RuleBase" id="RU368027"/>
    </source>
</evidence>
<dbReference type="PANTHER" id="PTHR21738:SF0">
    <property type="entry name" value="RIBOSOMAL RNA PROCESSING PROTEIN 36 HOMOLOG"/>
    <property type="match status" value="1"/>
</dbReference>